<keyword evidence="1" id="KW-0677">Repeat</keyword>
<evidence type="ECO:0000256" key="1">
    <source>
        <dbReference type="ARBA" id="ARBA00022737"/>
    </source>
</evidence>
<protein>
    <submittedName>
        <fullName evidence="5">Ankyrin repeat domain-containing protein</fullName>
    </submittedName>
</protein>
<sequence length="227" mass="24150">MKRRPWKGGAGALAALAVLTALTVAAPARAESEAEREFFQVVELDSGPSVAAKLRAGQDPNALNARGQAPLHWALRHQSAAALQALLADPRTDVNLPNALGESPLALAALRARLDWVKALVARGARVTPAPGSAQWHALHYAASGEDRGVVAWLVEQGAELDARSPNGSTPLMLAWGYGSVDAARWLMQRGAHTELRNEQGLSAWDFAKRAGRDDLAKRYGLKPPAP</sequence>
<dbReference type="SUPFAM" id="SSF48403">
    <property type="entry name" value="Ankyrin repeat"/>
    <property type="match status" value="1"/>
</dbReference>
<keyword evidence="4" id="KW-0732">Signal</keyword>
<dbReference type="InterPro" id="IPR002110">
    <property type="entry name" value="Ankyrin_rpt"/>
</dbReference>
<reference evidence="5 6" key="1">
    <citation type="submission" date="2019-01" db="EMBL/GenBank/DDBJ databases">
        <authorList>
            <person name="Chen W.-M."/>
        </authorList>
    </citation>
    <scope>NUCLEOTIDE SEQUENCE [LARGE SCALE GENOMIC DNA]</scope>
    <source>
        <strain evidence="5 6">CCP-18</strain>
    </source>
</reference>
<name>A0A3S2XW04_9BURK</name>
<evidence type="ECO:0000313" key="5">
    <source>
        <dbReference type="EMBL" id="RVT87838.1"/>
    </source>
</evidence>
<dbReference type="PANTHER" id="PTHR24198">
    <property type="entry name" value="ANKYRIN REPEAT AND PROTEIN KINASE DOMAIN-CONTAINING PROTEIN"/>
    <property type="match status" value="1"/>
</dbReference>
<feature type="chain" id="PRO_5018568285" evidence="4">
    <location>
        <begin position="31"/>
        <end position="227"/>
    </location>
</feature>
<feature type="repeat" description="ANK" evidence="3">
    <location>
        <begin position="167"/>
        <end position="199"/>
    </location>
</feature>
<feature type="repeat" description="ANK" evidence="3">
    <location>
        <begin position="138"/>
        <end position="166"/>
    </location>
</feature>
<dbReference type="Pfam" id="PF12796">
    <property type="entry name" value="Ank_2"/>
    <property type="match status" value="2"/>
</dbReference>
<feature type="signal peptide" evidence="4">
    <location>
        <begin position="1"/>
        <end position="30"/>
    </location>
</feature>
<dbReference type="SMART" id="SM00248">
    <property type="entry name" value="ANK"/>
    <property type="match status" value="4"/>
</dbReference>
<dbReference type="EMBL" id="SACM01000001">
    <property type="protein sequence ID" value="RVT87838.1"/>
    <property type="molecule type" value="Genomic_DNA"/>
</dbReference>
<comment type="caution">
    <text evidence="5">The sequence shown here is derived from an EMBL/GenBank/DDBJ whole genome shotgun (WGS) entry which is preliminary data.</text>
</comment>
<evidence type="ECO:0000256" key="2">
    <source>
        <dbReference type="ARBA" id="ARBA00023043"/>
    </source>
</evidence>
<evidence type="ECO:0000313" key="6">
    <source>
        <dbReference type="Proteomes" id="UP000288587"/>
    </source>
</evidence>
<dbReference type="Gene3D" id="1.25.40.20">
    <property type="entry name" value="Ankyrin repeat-containing domain"/>
    <property type="match status" value="1"/>
</dbReference>
<dbReference type="RefSeq" id="WP_127680415.1">
    <property type="nucleotide sequence ID" value="NZ_SACM01000001.1"/>
</dbReference>
<proteinExistence type="predicted"/>
<dbReference type="InterPro" id="IPR036770">
    <property type="entry name" value="Ankyrin_rpt-contain_sf"/>
</dbReference>
<dbReference type="OrthoDB" id="198309at2"/>
<dbReference type="PROSITE" id="PS50088">
    <property type="entry name" value="ANK_REPEAT"/>
    <property type="match status" value="2"/>
</dbReference>
<dbReference type="PROSITE" id="PS50297">
    <property type="entry name" value="ANK_REP_REGION"/>
    <property type="match status" value="1"/>
</dbReference>
<evidence type="ECO:0000256" key="4">
    <source>
        <dbReference type="SAM" id="SignalP"/>
    </source>
</evidence>
<dbReference type="Proteomes" id="UP000288587">
    <property type="component" value="Unassembled WGS sequence"/>
</dbReference>
<dbReference type="AlphaFoldDB" id="A0A3S2XW04"/>
<keyword evidence="2 3" id="KW-0040">ANK repeat</keyword>
<evidence type="ECO:0000256" key="3">
    <source>
        <dbReference type="PROSITE-ProRule" id="PRU00023"/>
    </source>
</evidence>
<organism evidence="5 6">
    <name type="scientific">Inhella crocodyli</name>
    <dbReference type="NCBI Taxonomy" id="2499851"/>
    <lineage>
        <taxon>Bacteria</taxon>
        <taxon>Pseudomonadati</taxon>
        <taxon>Pseudomonadota</taxon>
        <taxon>Betaproteobacteria</taxon>
        <taxon>Burkholderiales</taxon>
        <taxon>Sphaerotilaceae</taxon>
        <taxon>Inhella</taxon>
    </lineage>
</organism>
<gene>
    <name evidence="5" type="ORF">EOD73_02115</name>
</gene>
<dbReference type="PANTHER" id="PTHR24198:SF165">
    <property type="entry name" value="ANKYRIN REPEAT-CONTAINING PROTEIN-RELATED"/>
    <property type="match status" value="1"/>
</dbReference>
<accession>A0A3S2XW04</accession>
<keyword evidence="6" id="KW-1185">Reference proteome</keyword>